<dbReference type="InterPro" id="IPR016181">
    <property type="entry name" value="Acyl_CoA_acyltransferase"/>
</dbReference>
<dbReference type="SUPFAM" id="SSF55729">
    <property type="entry name" value="Acyl-CoA N-acyltransferases (Nat)"/>
    <property type="match status" value="1"/>
</dbReference>
<accession>A0ABS3HUC3</accession>
<dbReference type="RefSeq" id="WP_206967213.1">
    <property type="nucleotide sequence ID" value="NZ_JAFLVX010000024.1"/>
</dbReference>
<sequence length="143" mass="16681">MICIKETSNLSSQTYQDALTIRKEVFVDEQQVPLSIEIDQENVCIHFVLYDKEVPQATVRIQEKDNLVYKIQRMAVSKSARKKGYGRQLMTYVEEFAKHNHMNELMLGAQDHAIPFYEALGYQVFGEEYLDAGIKHFDMKKEL</sequence>
<feature type="domain" description="N-acetyltransferase" evidence="1">
    <location>
        <begin position="5"/>
        <end position="143"/>
    </location>
</feature>
<dbReference type="PANTHER" id="PTHR13355">
    <property type="entry name" value="GLUCOSAMINE 6-PHOSPHATE N-ACETYLTRANSFERASE"/>
    <property type="match status" value="1"/>
</dbReference>
<evidence type="ECO:0000259" key="1">
    <source>
        <dbReference type="PROSITE" id="PS51186"/>
    </source>
</evidence>
<proteinExistence type="predicted"/>
<organism evidence="2 3">
    <name type="scientific">Candidatus Vagococcus giribetii</name>
    <dbReference type="NCBI Taxonomy" id="2230876"/>
    <lineage>
        <taxon>Bacteria</taxon>
        <taxon>Bacillati</taxon>
        <taxon>Bacillota</taxon>
        <taxon>Bacilli</taxon>
        <taxon>Lactobacillales</taxon>
        <taxon>Enterococcaceae</taxon>
        <taxon>Vagococcus</taxon>
    </lineage>
</organism>
<dbReference type="InterPro" id="IPR039143">
    <property type="entry name" value="GNPNAT1-like"/>
</dbReference>
<dbReference type="Pfam" id="PF13673">
    <property type="entry name" value="Acetyltransf_10"/>
    <property type="match status" value="1"/>
</dbReference>
<dbReference type="CDD" id="cd04301">
    <property type="entry name" value="NAT_SF"/>
    <property type="match status" value="1"/>
</dbReference>
<keyword evidence="3" id="KW-1185">Reference proteome</keyword>
<evidence type="ECO:0000313" key="2">
    <source>
        <dbReference type="EMBL" id="MBO0477342.1"/>
    </source>
</evidence>
<gene>
    <name evidence="2" type="ORF">DOK76_09675</name>
</gene>
<reference evidence="2 3" key="1">
    <citation type="submission" date="2021-03" db="EMBL/GenBank/DDBJ databases">
        <title>Enterococcal diversity collection.</title>
        <authorList>
            <person name="Gilmore M.S."/>
            <person name="Schwartzman J."/>
            <person name="Van Tyne D."/>
            <person name="Martin M."/>
            <person name="Earl A.M."/>
            <person name="Manson A.L."/>
            <person name="Straub T."/>
            <person name="Salamzade R."/>
            <person name="Saavedra J."/>
            <person name="Lebreton F."/>
            <person name="Prichula J."/>
            <person name="Schaufler K."/>
            <person name="Gaca A."/>
            <person name="Sgardioli B."/>
            <person name="Wagenaar J."/>
            <person name="Strong T."/>
        </authorList>
    </citation>
    <scope>NUCLEOTIDE SEQUENCE [LARGE SCALE GENOMIC DNA]</scope>
    <source>
        <strain evidence="2 3">DIV0080</strain>
    </source>
</reference>
<protein>
    <submittedName>
        <fullName evidence="2">GNAT family N-acetyltransferase</fullName>
    </submittedName>
</protein>
<dbReference type="Proteomes" id="UP000664857">
    <property type="component" value="Unassembled WGS sequence"/>
</dbReference>
<dbReference type="EMBL" id="JAFLVX010000024">
    <property type="protein sequence ID" value="MBO0477342.1"/>
    <property type="molecule type" value="Genomic_DNA"/>
</dbReference>
<dbReference type="PANTHER" id="PTHR13355:SF11">
    <property type="entry name" value="GLUCOSAMINE 6-PHOSPHATE N-ACETYLTRANSFERASE"/>
    <property type="match status" value="1"/>
</dbReference>
<dbReference type="InterPro" id="IPR000182">
    <property type="entry name" value="GNAT_dom"/>
</dbReference>
<comment type="caution">
    <text evidence="2">The sequence shown here is derived from an EMBL/GenBank/DDBJ whole genome shotgun (WGS) entry which is preliminary data.</text>
</comment>
<name>A0ABS3HUC3_9ENTE</name>
<dbReference type="Gene3D" id="3.40.630.30">
    <property type="match status" value="1"/>
</dbReference>
<dbReference type="PROSITE" id="PS51186">
    <property type="entry name" value="GNAT"/>
    <property type="match status" value="1"/>
</dbReference>
<evidence type="ECO:0000313" key="3">
    <source>
        <dbReference type="Proteomes" id="UP000664857"/>
    </source>
</evidence>